<dbReference type="OrthoDB" id="9792534at2"/>
<gene>
    <name evidence="3" type="ORF">EOD42_18715</name>
</gene>
<organism evidence="3 4">
    <name type="scientific">Rhodovarius crocodyli</name>
    <dbReference type="NCBI Taxonomy" id="1979269"/>
    <lineage>
        <taxon>Bacteria</taxon>
        <taxon>Pseudomonadati</taxon>
        <taxon>Pseudomonadota</taxon>
        <taxon>Alphaproteobacteria</taxon>
        <taxon>Acetobacterales</taxon>
        <taxon>Roseomonadaceae</taxon>
        <taxon>Rhodovarius</taxon>
    </lineage>
</organism>
<dbReference type="AlphaFoldDB" id="A0A437M3H1"/>
<feature type="domain" description="Fatty acid desaturase" evidence="2">
    <location>
        <begin position="52"/>
        <end position="290"/>
    </location>
</feature>
<feature type="transmembrane region" description="Helical" evidence="1">
    <location>
        <begin position="184"/>
        <end position="211"/>
    </location>
</feature>
<dbReference type="PANTHER" id="PTHR12879">
    <property type="entry name" value="SPHINGOLIPID DELTA 4 DESATURASE/C-4 HYDROXYLASE PROTEIN DES2"/>
    <property type="match status" value="1"/>
</dbReference>
<keyword evidence="1" id="KW-0472">Membrane</keyword>
<sequence>MSGLTHEEAHIRAPKPGAMMHLAERSDARGLVQLAIHLGLLLLTGTLVAVLPGWWKAPAIMALGVVQAALFAPFHETMHQTAFATRRLNAIVGWLAGAPSFFNWHFYQSYHLAHHRHTQDPERDPELSIQPPPARIGNYLLRLTTIPYWRSRFRIAVDGLRGDYSAYPYIHPDAAPRIIRSVRLMVAFVLGMALLAGVTLGWQAVLLFWVLPQLFGQCMLRCYLLTEHTLCSNDRDGLTNTRTMLTNPVMRLLMWNMPYHAEHHLYPFIPFHRLAEAHEVVKGRLTHVHPGYVNWHRRFVGLLRTGGAAP</sequence>
<dbReference type="GO" id="GO:0016020">
    <property type="term" value="C:membrane"/>
    <property type="evidence" value="ECO:0007669"/>
    <property type="project" value="GOC"/>
</dbReference>
<accession>A0A437M3H1</accession>
<reference evidence="3 4" key="1">
    <citation type="submission" date="2019-01" db="EMBL/GenBank/DDBJ databases">
        <authorList>
            <person name="Chen W.-M."/>
        </authorList>
    </citation>
    <scope>NUCLEOTIDE SEQUENCE [LARGE SCALE GENOMIC DNA]</scope>
    <source>
        <strain evidence="3 4">CCP-6</strain>
    </source>
</reference>
<dbReference type="InterPro" id="IPR005804">
    <property type="entry name" value="FA_desaturase_dom"/>
</dbReference>
<feature type="transmembrane region" description="Helical" evidence="1">
    <location>
        <begin position="30"/>
        <end position="51"/>
    </location>
</feature>
<dbReference type="RefSeq" id="WP_127789103.1">
    <property type="nucleotide sequence ID" value="NZ_SACL01000007.1"/>
</dbReference>
<dbReference type="EMBL" id="SACL01000007">
    <property type="protein sequence ID" value="RVT92249.1"/>
    <property type="molecule type" value="Genomic_DNA"/>
</dbReference>
<proteinExistence type="predicted"/>
<evidence type="ECO:0000313" key="3">
    <source>
        <dbReference type="EMBL" id="RVT92249.1"/>
    </source>
</evidence>
<keyword evidence="1" id="KW-0812">Transmembrane</keyword>
<protein>
    <submittedName>
        <fullName evidence="3">Fatty acid desaturase</fullName>
    </submittedName>
</protein>
<evidence type="ECO:0000256" key="1">
    <source>
        <dbReference type="SAM" id="Phobius"/>
    </source>
</evidence>
<dbReference type="GO" id="GO:0042284">
    <property type="term" value="F:sphingolipid delta-4 desaturase activity"/>
    <property type="evidence" value="ECO:0007669"/>
    <property type="project" value="TreeGrafter"/>
</dbReference>
<keyword evidence="4" id="KW-1185">Reference proteome</keyword>
<feature type="transmembrane region" description="Helical" evidence="1">
    <location>
        <begin position="57"/>
        <end position="74"/>
    </location>
</feature>
<dbReference type="Proteomes" id="UP000282957">
    <property type="component" value="Unassembled WGS sequence"/>
</dbReference>
<evidence type="ECO:0000313" key="4">
    <source>
        <dbReference type="Proteomes" id="UP000282957"/>
    </source>
</evidence>
<name>A0A437M3H1_9PROT</name>
<keyword evidence="1" id="KW-1133">Transmembrane helix</keyword>
<dbReference type="Pfam" id="PF00487">
    <property type="entry name" value="FA_desaturase"/>
    <property type="match status" value="1"/>
</dbReference>
<comment type="caution">
    <text evidence="3">The sequence shown here is derived from an EMBL/GenBank/DDBJ whole genome shotgun (WGS) entry which is preliminary data.</text>
</comment>
<dbReference type="GO" id="GO:0046513">
    <property type="term" value="P:ceramide biosynthetic process"/>
    <property type="evidence" value="ECO:0007669"/>
    <property type="project" value="TreeGrafter"/>
</dbReference>
<dbReference type="PANTHER" id="PTHR12879:SF8">
    <property type="entry name" value="SPHINGOLIPID DELTA(4)-DESATURASE DES1"/>
    <property type="match status" value="1"/>
</dbReference>
<evidence type="ECO:0000259" key="2">
    <source>
        <dbReference type="Pfam" id="PF00487"/>
    </source>
</evidence>